<feature type="domain" description="Histidine kinase" evidence="7">
    <location>
        <begin position="29"/>
        <end position="121"/>
    </location>
</feature>
<keyword evidence="4 8" id="KW-0808">Transferase</keyword>
<dbReference type="InterPro" id="IPR005467">
    <property type="entry name" value="His_kinase_dom"/>
</dbReference>
<evidence type="ECO:0000259" key="7">
    <source>
        <dbReference type="PROSITE" id="PS50109"/>
    </source>
</evidence>
<dbReference type="EMBL" id="CAADJZ010000001">
    <property type="protein sequence ID" value="VFT68165.1"/>
    <property type="molecule type" value="Genomic_DNA"/>
</dbReference>
<evidence type="ECO:0000256" key="6">
    <source>
        <dbReference type="ARBA" id="ARBA00023012"/>
    </source>
</evidence>
<dbReference type="InterPro" id="IPR003594">
    <property type="entry name" value="HATPase_dom"/>
</dbReference>
<dbReference type="PANTHER" id="PTHR24421">
    <property type="entry name" value="NITRATE/NITRITE SENSOR PROTEIN NARX-RELATED"/>
    <property type="match status" value="1"/>
</dbReference>
<dbReference type="Pfam" id="PF02518">
    <property type="entry name" value="HATPase_c"/>
    <property type="match status" value="1"/>
</dbReference>
<gene>
    <name evidence="8" type="primary">narX_1</name>
    <name evidence="8" type="ORF">NCTC10974_01646</name>
</gene>
<organism evidence="8 9">
    <name type="scientific">Escherichia coli</name>
    <dbReference type="NCBI Taxonomy" id="562"/>
    <lineage>
        <taxon>Bacteria</taxon>
        <taxon>Pseudomonadati</taxon>
        <taxon>Pseudomonadota</taxon>
        <taxon>Gammaproteobacteria</taxon>
        <taxon>Enterobacterales</taxon>
        <taxon>Enterobacteriaceae</taxon>
        <taxon>Escherichia</taxon>
    </lineage>
</organism>
<evidence type="ECO:0000256" key="1">
    <source>
        <dbReference type="ARBA" id="ARBA00000085"/>
    </source>
</evidence>
<keyword evidence="3" id="KW-0597">Phosphoprotein</keyword>
<evidence type="ECO:0000256" key="3">
    <source>
        <dbReference type="ARBA" id="ARBA00022553"/>
    </source>
</evidence>
<comment type="catalytic activity">
    <reaction evidence="1">
        <text>ATP + protein L-histidine = ADP + protein N-phospho-L-histidine.</text>
        <dbReference type="EC" id="2.7.13.3"/>
    </reaction>
</comment>
<protein>
    <recommendedName>
        <fullName evidence="2">histidine kinase</fullName>
        <ecNumber evidence="2">2.7.13.3</ecNumber>
    </recommendedName>
</protein>
<dbReference type="InterPro" id="IPR036890">
    <property type="entry name" value="HATPase_C_sf"/>
</dbReference>
<keyword evidence="5" id="KW-0418">Kinase</keyword>
<dbReference type="PANTHER" id="PTHR24421:SF10">
    <property type="entry name" value="NITRATE_NITRITE SENSOR PROTEIN NARQ"/>
    <property type="match status" value="1"/>
</dbReference>
<sequence length="128" mass="13819">MLDTLQNQTSAKLTLDCRLPTLALDAQMQVHLLQIIREAVLNAMKHANASEIAVSCVTAPDGNHTVYIRDNGIGIGEPKEPEGHYGLNIMRERAERLGGTLTFSQPSGGGTLVSISFRSAEGEESQLM</sequence>
<accession>A0A485JBX4</accession>
<proteinExistence type="predicted"/>
<reference evidence="8 9" key="1">
    <citation type="submission" date="2019-03" db="EMBL/GenBank/DDBJ databases">
        <authorList>
            <consortium name="Pathogen Informatics"/>
        </authorList>
    </citation>
    <scope>NUCLEOTIDE SEQUENCE [LARGE SCALE GENOMIC DNA]</scope>
    <source>
        <strain evidence="8 9">NCTC10974</strain>
    </source>
</reference>
<dbReference type="SUPFAM" id="SSF55874">
    <property type="entry name" value="ATPase domain of HSP90 chaperone/DNA topoisomerase II/histidine kinase"/>
    <property type="match status" value="1"/>
</dbReference>
<dbReference type="AlphaFoldDB" id="A0A485JBX4"/>
<dbReference type="Proteomes" id="UP000358010">
    <property type="component" value="Unassembled WGS sequence"/>
</dbReference>
<dbReference type="GO" id="GO:0004673">
    <property type="term" value="F:protein histidine kinase activity"/>
    <property type="evidence" value="ECO:0007669"/>
    <property type="project" value="UniProtKB-EC"/>
</dbReference>
<keyword evidence="6" id="KW-0902">Two-component regulatory system</keyword>
<evidence type="ECO:0000256" key="5">
    <source>
        <dbReference type="ARBA" id="ARBA00022777"/>
    </source>
</evidence>
<name>A0A485JBX4_ECOLX</name>
<evidence type="ECO:0000256" key="4">
    <source>
        <dbReference type="ARBA" id="ARBA00022679"/>
    </source>
</evidence>
<dbReference type="EC" id="2.7.13.3" evidence="2"/>
<evidence type="ECO:0000313" key="9">
    <source>
        <dbReference type="Proteomes" id="UP000358010"/>
    </source>
</evidence>
<dbReference type="CDD" id="cd16917">
    <property type="entry name" value="HATPase_UhpB-NarQ-NarX-like"/>
    <property type="match status" value="1"/>
</dbReference>
<evidence type="ECO:0000313" key="8">
    <source>
        <dbReference type="EMBL" id="VFT68165.1"/>
    </source>
</evidence>
<dbReference type="Gene3D" id="3.30.565.10">
    <property type="entry name" value="Histidine kinase-like ATPase, C-terminal domain"/>
    <property type="match status" value="1"/>
</dbReference>
<dbReference type="PROSITE" id="PS50109">
    <property type="entry name" value="HIS_KIN"/>
    <property type="match status" value="1"/>
</dbReference>
<evidence type="ECO:0000256" key="2">
    <source>
        <dbReference type="ARBA" id="ARBA00012438"/>
    </source>
</evidence>
<dbReference type="SMART" id="SM00387">
    <property type="entry name" value="HATPase_c"/>
    <property type="match status" value="1"/>
</dbReference>
<dbReference type="GO" id="GO:0000160">
    <property type="term" value="P:phosphorelay signal transduction system"/>
    <property type="evidence" value="ECO:0007669"/>
    <property type="project" value="UniProtKB-KW"/>
</dbReference>
<dbReference type="InterPro" id="IPR050482">
    <property type="entry name" value="Sensor_HK_TwoCompSys"/>
</dbReference>